<feature type="transmembrane region" description="Helical" evidence="2">
    <location>
        <begin position="340"/>
        <end position="366"/>
    </location>
</feature>
<name>A0A2V1D408_9PLEO</name>
<dbReference type="GO" id="GO:0061630">
    <property type="term" value="F:ubiquitin protein ligase activity"/>
    <property type="evidence" value="ECO:0007669"/>
    <property type="project" value="TreeGrafter"/>
</dbReference>
<dbReference type="SUPFAM" id="SSF50978">
    <property type="entry name" value="WD40 repeat-like"/>
    <property type="match status" value="1"/>
</dbReference>
<dbReference type="InterPro" id="IPR015943">
    <property type="entry name" value="WD40/YVTN_repeat-like_dom_sf"/>
</dbReference>
<dbReference type="Gene3D" id="1.20.1280.50">
    <property type="match status" value="1"/>
</dbReference>
<dbReference type="GO" id="GO:0006511">
    <property type="term" value="P:ubiquitin-dependent protein catabolic process"/>
    <property type="evidence" value="ECO:0007669"/>
    <property type="project" value="TreeGrafter"/>
</dbReference>
<feature type="compositionally biased region" description="Polar residues" evidence="1">
    <location>
        <begin position="674"/>
        <end position="683"/>
    </location>
</feature>
<dbReference type="STRING" id="97972.A0A2V1D408"/>
<keyword evidence="2" id="KW-1133">Transmembrane helix</keyword>
<dbReference type="SUPFAM" id="SSF81383">
    <property type="entry name" value="F-box domain"/>
    <property type="match status" value="1"/>
</dbReference>
<feature type="region of interest" description="Disordered" evidence="1">
    <location>
        <begin position="1889"/>
        <end position="1980"/>
    </location>
</feature>
<dbReference type="PANTHER" id="PTHR22696">
    <property type="entry name" value="E3 UBIQUITIN-PROTEIN LIGASE RNF26"/>
    <property type="match status" value="1"/>
</dbReference>
<evidence type="ECO:0000313" key="4">
    <source>
        <dbReference type="EMBL" id="PVH92790.1"/>
    </source>
</evidence>
<feature type="region of interest" description="Disordered" evidence="1">
    <location>
        <begin position="1837"/>
        <end position="1869"/>
    </location>
</feature>
<dbReference type="InterPro" id="IPR003903">
    <property type="entry name" value="UIM_dom"/>
</dbReference>
<dbReference type="Proteomes" id="UP000244855">
    <property type="component" value="Unassembled WGS sequence"/>
</dbReference>
<evidence type="ECO:0000313" key="5">
    <source>
        <dbReference type="Proteomes" id="UP000244855"/>
    </source>
</evidence>
<feature type="compositionally biased region" description="Basic and acidic residues" evidence="1">
    <location>
        <begin position="1840"/>
        <end position="1849"/>
    </location>
</feature>
<feature type="region of interest" description="Disordered" evidence="1">
    <location>
        <begin position="864"/>
        <end position="955"/>
    </location>
</feature>
<organism evidence="4 5">
    <name type="scientific">Periconia macrospinosa</name>
    <dbReference type="NCBI Taxonomy" id="97972"/>
    <lineage>
        <taxon>Eukaryota</taxon>
        <taxon>Fungi</taxon>
        <taxon>Dikarya</taxon>
        <taxon>Ascomycota</taxon>
        <taxon>Pezizomycotina</taxon>
        <taxon>Dothideomycetes</taxon>
        <taxon>Pleosporomycetidae</taxon>
        <taxon>Pleosporales</taxon>
        <taxon>Massarineae</taxon>
        <taxon>Periconiaceae</taxon>
        <taxon>Periconia</taxon>
    </lineage>
</organism>
<feature type="compositionally biased region" description="Low complexity" evidence="1">
    <location>
        <begin position="1925"/>
        <end position="1935"/>
    </location>
</feature>
<dbReference type="PANTHER" id="PTHR22696:SF1">
    <property type="entry name" value="E3 UBIQUITIN-PROTEIN LIGASE RNF26"/>
    <property type="match status" value="1"/>
</dbReference>
<feature type="region of interest" description="Disordered" evidence="1">
    <location>
        <begin position="1584"/>
        <end position="1608"/>
    </location>
</feature>
<protein>
    <recommendedName>
        <fullName evidence="3">F-box domain-containing protein</fullName>
    </recommendedName>
</protein>
<proteinExistence type="predicted"/>
<dbReference type="Pfam" id="PF12937">
    <property type="entry name" value="F-box-like"/>
    <property type="match status" value="1"/>
</dbReference>
<dbReference type="InterPro" id="IPR013083">
    <property type="entry name" value="Znf_RING/FYVE/PHD"/>
</dbReference>
<gene>
    <name evidence="4" type="ORF">DM02DRAFT_542894</name>
</gene>
<evidence type="ECO:0000256" key="2">
    <source>
        <dbReference type="SAM" id="Phobius"/>
    </source>
</evidence>
<keyword evidence="2" id="KW-0812">Transmembrane</keyword>
<keyword evidence="2" id="KW-0472">Membrane</keyword>
<feature type="compositionally biased region" description="Polar residues" evidence="1">
    <location>
        <begin position="1850"/>
        <end position="1864"/>
    </location>
</feature>
<dbReference type="Gene3D" id="2.130.10.10">
    <property type="entry name" value="YVTN repeat-like/Quinoprotein amine dehydrogenase"/>
    <property type="match status" value="1"/>
</dbReference>
<keyword evidence="5" id="KW-1185">Reference proteome</keyword>
<dbReference type="OrthoDB" id="2095648at2759"/>
<feature type="compositionally biased region" description="Acidic residues" evidence="1">
    <location>
        <begin position="684"/>
        <end position="694"/>
    </location>
</feature>
<feature type="compositionally biased region" description="Polar residues" evidence="1">
    <location>
        <begin position="864"/>
        <end position="889"/>
    </location>
</feature>
<evidence type="ECO:0000259" key="3">
    <source>
        <dbReference type="PROSITE" id="PS50181"/>
    </source>
</evidence>
<evidence type="ECO:0000256" key="1">
    <source>
        <dbReference type="SAM" id="MobiDB-lite"/>
    </source>
</evidence>
<feature type="region of interest" description="Disordered" evidence="1">
    <location>
        <begin position="805"/>
        <end position="826"/>
    </location>
</feature>
<dbReference type="InterPro" id="IPR036047">
    <property type="entry name" value="F-box-like_dom_sf"/>
</dbReference>
<feature type="domain" description="F-box" evidence="3">
    <location>
        <begin position="974"/>
        <end position="1020"/>
    </location>
</feature>
<reference evidence="4 5" key="1">
    <citation type="journal article" date="2018" name="Sci. Rep.">
        <title>Comparative genomics provides insights into the lifestyle and reveals functional heterogeneity of dark septate endophytic fungi.</title>
        <authorList>
            <person name="Knapp D.G."/>
            <person name="Nemeth J.B."/>
            <person name="Barry K."/>
            <person name="Hainaut M."/>
            <person name="Henrissat B."/>
            <person name="Johnson J."/>
            <person name="Kuo A."/>
            <person name="Lim J.H.P."/>
            <person name="Lipzen A."/>
            <person name="Nolan M."/>
            <person name="Ohm R.A."/>
            <person name="Tamas L."/>
            <person name="Grigoriev I.V."/>
            <person name="Spatafora J.W."/>
            <person name="Nagy L.G."/>
            <person name="Kovacs G.M."/>
        </authorList>
    </citation>
    <scope>NUCLEOTIDE SEQUENCE [LARGE SCALE GENOMIC DNA]</scope>
    <source>
        <strain evidence="4 5">DSE2036</strain>
    </source>
</reference>
<dbReference type="SMART" id="SM00726">
    <property type="entry name" value="UIM"/>
    <property type="match status" value="3"/>
</dbReference>
<dbReference type="GO" id="GO:0016567">
    <property type="term" value="P:protein ubiquitination"/>
    <property type="evidence" value="ECO:0007669"/>
    <property type="project" value="TreeGrafter"/>
</dbReference>
<dbReference type="InterPro" id="IPR036322">
    <property type="entry name" value="WD40_repeat_dom_sf"/>
</dbReference>
<dbReference type="SMART" id="SM00256">
    <property type="entry name" value="FBOX"/>
    <property type="match status" value="1"/>
</dbReference>
<dbReference type="PROSITE" id="PS50181">
    <property type="entry name" value="FBOX"/>
    <property type="match status" value="1"/>
</dbReference>
<dbReference type="Gene3D" id="3.30.40.10">
    <property type="entry name" value="Zinc/RING finger domain, C3HC4 (zinc finger)"/>
    <property type="match status" value="1"/>
</dbReference>
<sequence length="1980" mass="217781">MEAQANLQAGLTNLTAFVPFWPRLLSKAGALGDVLEKMRTGGTVIAEPTAANATNATVATTAGKFVQESVAAAAGAAASIQDDMSMWQTMKNVGSFFGYITSKWAIATFIVTAPDWSELQYGQSGKQLDTDFGGEGGFLWKVSSSLLFYEPVQDSCRAVNMLPLSPGSTRPQGSLALLWPLFVSLGFSQVVETLSCALQGRQPVHEVGMTLFEHSLAFAEAEAVVTRPFTSDSSRFYRPKPVFTPDGTALALTRSTLNSFVNVPPEVLLIALISSFSHFTSNFLAILGFRARFRLVTTAIWGLAYMSTFTWSFFRFASSVVDSGQHAGIIRFPTVCIVGFIPHLLILVGILACGVIYLIAFAFTVLSPPPGQPENMSWRERCAVAYGNLHANIHLSAITPLTVNWNEDFYTAILKVGFTVLTAASEAVYLNEGTRVNVHAMTWLEKKRLHDLVARRRHLRYKITPVELRGDALAQGLETVDQPNIDGSIPLSTSGYARERKTKGVNASSDAARAIGRDNGVGVQQRRGRWTLTYQFLKGISLLVFAIQARLIMSALQKLRITYHPRWLVRLAGPYELEKPASVPRSRETLRSNIISEPWLFTDDQPRLRPNNSLDVEAFARERLHRNGSYEEQGTQESEDQLNDYLYNWFKRGGKWGDADTSGDFVPPQDDDTTSVLSFSTNTGDEDAWLDAEEEGQRTPTQDSHRYSRESSLLPEDPFDVSRLSRLLDPKTSEDREEARLLSRHLQSSGVLTRSQYRRALERDEAKILTTSRLPIDGLSKGLSMTPEDEEAILEDLILNKRKAPAARDSSNASSWDTGAEGMGSEGPQCVVCQMEPRTVLVWPCGCLSLCDDCRPLQSSNTDNTTFAPQHPTSTSQHGLRQHDQQASLLSHLHEEQREPPSPGSAGGYNNADADAPDCSPFDADATARLNPRTPSPKDKITEYENASLHSGRKRADTPVFEVIKSARKPDDKSCAIAKLPNEILTHALSNLSPNDLAAVSLVSKHFHGLVTTPHAWREAFNRYFPGPAALIADSASQGIEDDGEHIRSDKRCFTRLTSLATWRSEYILRTRLLRSLVRGKPMQLPAAQAARSGQSHPNAPVVEYNAQTFSLIKHIHASFGTTLNKRVPRLIHGAVDVGLATTSDPTTGKVEPWGQNDPNFYPQFTERFPGEAEWGLGSGEIIGCPNVMDVSQPYGVVYGQGSPEGSCYYRATDEQRGRYIGEPTDFSMHDAGIPQLGIDGGAICCTWIAKSNTIPSLSEGLIGLLTGSAAGVVTACSLGTDGLRGTRLQRGELTARWVLSPGVPIIAIAVDESYSLKRQAQNRIWAVALNALGELFYLTKFPIRSQSPKGNIEEYTEYLAWLTGRSVYWNLIEPSRRTARPDPFNEAETDGSYSPRTSWDGMCLSMEQIRAETKEIQLFLRKRPKDLRKSCLGWDMRRRLEVDFAGDDGNYAGEAMVVFECGLEEDDSARILRYTRWKTRENAKNNDMTRATVPTSTQTSSLFGGSGVATPDIPYYKLTQRTRSSSYISSSSSPERENWIEEWRCSNLTFGGLKLVRITTTATDQSTFATLTMSEDPALGFSATSTTSSPYSSPLSVASQPSSPSDIPGRRGRFVAAGTNGGIVLLWDIRATVSRSSEYPNDVEPVRIIYTESPEISCVALTALHLVVGGNDGLVQAWDPLASETKPIRTLNSRFSSRARRRLAQASQSALGVGINMFAAGAVILDPDPTVLRGAVSLGNQIRYWAYSSSAADQYKSSKRRLRRAERGSNNANDRFTGTARVNLKDYIANEKHELERDKQERRRHAERMAGRFGIDLLGNEEEALAYATMLSQEAQQADEVRRQERESVNVTSEPKGSASLVSPTVRDEEQVDADIAEAIRLSLQASPAPGFETSSSNSGWDVPVKFSKGKKTSPSRSRGTPVKKQAASGSSKQSEMDDLEYALQLSLAEEQSRMEAAQENHFPPLSPTPGSKGKGRML</sequence>
<feature type="region of interest" description="Disordered" evidence="1">
    <location>
        <begin position="660"/>
        <end position="716"/>
    </location>
</feature>
<accession>A0A2V1D408</accession>
<dbReference type="CDD" id="cd09917">
    <property type="entry name" value="F-box_SF"/>
    <property type="match status" value="1"/>
</dbReference>
<feature type="compositionally biased region" description="Low complexity" evidence="1">
    <location>
        <begin position="1584"/>
        <end position="1606"/>
    </location>
</feature>
<dbReference type="EMBL" id="KZ805647">
    <property type="protein sequence ID" value="PVH92790.1"/>
    <property type="molecule type" value="Genomic_DNA"/>
</dbReference>
<feature type="transmembrane region" description="Helical" evidence="2">
    <location>
        <begin position="295"/>
        <end position="314"/>
    </location>
</feature>
<dbReference type="InterPro" id="IPR001810">
    <property type="entry name" value="F-box_dom"/>
</dbReference>